<dbReference type="InterPro" id="IPR051311">
    <property type="entry name" value="DedA_domain"/>
</dbReference>
<evidence type="ECO:0000313" key="4">
    <source>
        <dbReference type="Proteomes" id="UP000278475"/>
    </source>
</evidence>
<sequence>MIEEAIEAFLQPLSVYAPLFVFVVSFIGSLIVFIPIPYFPLLSVLALTYEPISLITSASIGSSLAKLIIFMISFWGGKKIGERRRDKMKPLFEIVKKYGWIAAFLAAATPIPDDMIYIPLGVLRYNPYYFFISTFLGKVIINALIILGTKWTLPIVFYFIESSPSSLRLPITISLIVVTILIIYIIVTLDWNKVFERFGLRIV</sequence>
<feature type="transmembrane region" description="Helical" evidence="1">
    <location>
        <begin position="12"/>
        <end position="34"/>
    </location>
</feature>
<dbReference type="GO" id="GO:0005886">
    <property type="term" value="C:plasma membrane"/>
    <property type="evidence" value="ECO:0007669"/>
    <property type="project" value="TreeGrafter"/>
</dbReference>
<dbReference type="Pfam" id="PF09335">
    <property type="entry name" value="VTT_dom"/>
    <property type="match status" value="1"/>
</dbReference>
<proteinExistence type="predicted"/>
<dbReference type="AlphaFoldDB" id="A0A497EJC5"/>
<reference evidence="3 4" key="1">
    <citation type="submission" date="2018-06" db="EMBL/GenBank/DDBJ databases">
        <title>Extensive metabolic versatility and redundancy in microbially diverse, dynamic hydrothermal sediments.</title>
        <authorList>
            <person name="Dombrowski N."/>
            <person name="Teske A."/>
            <person name="Baker B.J."/>
        </authorList>
    </citation>
    <scope>NUCLEOTIDE SEQUENCE [LARGE SCALE GENOMIC DNA]</scope>
    <source>
        <strain evidence="3">B66_G16</strain>
    </source>
</reference>
<evidence type="ECO:0000259" key="2">
    <source>
        <dbReference type="Pfam" id="PF09335"/>
    </source>
</evidence>
<dbReference type="Proteomes" id="UP000278475">
    <property type="component" value="Unassembled WGS sequence"/>
</dbReference>
<feature type="transmembrane region" description="Helical" evidence="1">
    <location>
        <begin position="140"/>
        <end position="160"/>
    </location>
</feature>
<dbReference type="PANTHER" id="PTHR42709">
    <property type="entry name" value="ALKALINE PHOSPHATASE LIKE PROTEIN"/>
    <property type="match status" value="1"/>
</dbReference>
<dbReference type="PANTHER" id="PTHR42709:SF10">
    <property type="entry name" value="SNARE ASSOCIATED GOLGI PROTEIN"/>
    <property type="match status" value="1"/>
</dbReference>
<protein>
    <recommendedName>
        <fullName evidence="2">VTT domain-containing protein</fullName>
    </recommendedName>
</protein>
<feature type="domain" description="VTT" evidence="2">
    <location>
        <begin position="36"/>
        <end position="145"/>
    </location>
</feature>
<feature type="transmembrane region" description="Helical" evidence="1">
    <location>
        <begin position="54"/>
        <end position="77"/>
    </location>
</feature>
<accession>A0A497EJC5</accession>
<feature type="transmembrane region" description="Helical" evidence="1">
    <location>
        <begin position="167"/>
        <end position="187"/>
    </location>
</feature>
<organism evidence="3 4">
    <name type="scientific">Thermoproteota archaeon</name>
    <dbReference type="NCBI Taxonomy" id="2056631"/>
    <lineage>
        <taxon>Archaea</taxon>
        <taxon>Thermoproteota</taxon>
    </lineage>
</organism>
<gene>
    <name evidence="3" type="ORF">DRJ31_10730</name>
</gene>
<comment type="caution">
    <text evidence="3">The sequence shown here is derived from an EMBL/GenBank/DDBJ whole genome shotgun (WGS) entry which is preliminary data.</text>
</comment>
<keyword evidence="1" id="KW-0472">Membrane</keyword>
<keyword evidence="1" id="KW-0812">Transmembrane</keyword>
<evidence type="ECO:0000256" key="1">
    <source>
        <dbReference type="SAM" id="Phobius"/>
    </source>
</evidence>
<evidence type="ECO:0000313" key="3">
    <source>
        <dbReference type="EMBL" id="RLE45854.1"/>
    </source>
</evidence>
<dbReference type="InterPro" id="IPR032816">
    <property type="entry name" value="VTT_dom"/>
</dbReference>
<name>A0A497EJC5_9CREN</name>
<keyword evidence="1" id="KW-1133">Transmembrane helix</keyword>
<dbReference type="EMBL" id="QMQV01000224">
    <property type="protein sequence ID" value="RLE45854.1"/>
    <property type="molecule type" value="Genomic_DNA"/>
</dbReference>
<feature type="transmembrane region" description="Helical" evidence="1">
    <location>
        <begin position="98"/>
        <end position="120"/>
    </location>
</feature>